<feature type="compositionally biased region" description="Pro residues" evidence="1">
    <location>
        <begin position="16"/>
        <end position="28"/>
    </location>
</feature>
<dbReference type="EMBL" id="QBLH01003067">
    <property type="protein sequence ID" value="TGZ45763.1"/>
    <property type="molecule type" value="Genomic_DNA"/>
</dbReference>
<accession>A0A4S2K908</accession>
<organism evidence="2 3">
    <name type="scientific">Temnothorax longispinosus</name>
    <dbReference type="NCBI Taxonomy" id="300112"/>
    <lineage>
        <taxon>Eukaryota</taxon>
        <taxon>Metazoa</taxon>
        <taxon>Ecdysozoa</taxon>
        <taxon>Arthropoda</taxon>
        <taxon>Hexapoda</taxon>
        <taxon>Insecta</taxon>
        <taxon>Pterygota</taxon>
        <taxon>Neoptera</taxon>
        <taxon>Endopterygota</taxon>
        <taxon>Hymenoptera</taxon>
        <taxon>Apocrita</taxon>
        <taxon>Aculeata</taxon>
        <taxon>Formicoidea</taxon>
        <taxon>Formicidae</taxon>
        <taxon>Myrmicinae</taxon>
        <taxon>Temnothorax</taxon>
    </lineage>
</organism>
<proteinExistence type="predicted"/>
<protein>
    <submittedName>
        <fullName evidence="2">Uncharacterized protein</fullName>
    </submittedName>
</protein>
<feature type="region of interest" description="Disordered" evidence="1">
    <location>
        <begin position="1"/>
        <end position="28"/>
    </location>
</feature>
<dbReference type="Proteomes" id="UP000310200">
    <property type="component" value="Unassembled WGS sequence"/>
</dbReference>
<evidence type="ECO:0000313" key="2">
    <source>
        <dbReference type="EMBL" id="TGZ45763.1"/>
    </source>
</evidence>
<reference evidence="2 3" key="1">
    <citation type="journal article" date="2019" name="Philos. Trans. R. Soc. Lond., B, Biol. Sci.">
        <title>Ant behaviour and brain gene expression of defending hosts depend on the ecological success of the intruding social parasite.</title>
        <authorList>
            <person name="Kaur R."/>
            <person name="Stoldt M."/>
            <person name="Jongepier E."/>
            <person name="Feldmeyer B."/>
            <person name="Menzel F."/>
            <person name="Bornberg-Bauer E."/>
            <person name="Foitzik S."/>
        </authorList>
    </citation>
    <scope>NUCLEOTIDE SEQUENCE [LARGE SCALE GENOMIC DNA]</scope>
    <source>
        <tissue evidence="2">Whole body</tissue>
    </source>
</reference>
<dbReference type="AlphaFoldDB" id="A0A4S2K908"/>
<evidence type="ECO:0000256" key="1">
    <source>
        <dbReference type="SAM" id="MobiDB-lite"/>
    </source>
</evidence>
<feature type="compositionally biased region" description="Basic residues" evidence="1">
    <location>
        <begin position="236"/>
        <end position="253"/>
    </location>
</feature>
<feature type="region of interest" description="Disordered" evidence="1">
    <location>
        <begin position="235"/>
        <end position="255"/>
    </location>
</feature>
<name>A0A4S2K908_9HYME</name>
<evidence type="ECO:0000313" key="3">
    <source>
        <dbReference type="Proteomes" id="UP000310200"/>
    </source>
</evidence>
<sequence>MEEDFHRNVGVAPRRGVPPPSRPLSPPYSPMGFARDIVIEALSIPAPDTARLAVVRGLIAICKARHARYLSVNAITAAKCSDNPRLQSNRAPRKYIQYILARSAELPAIRPISCGQRGRVGGMENERRWSDDSHVVEMNSDTRQLNHLVVHSDIDSLVEAPRRANCAFSKALVKTFLPFVFWATSSGNTSTDDRCLAVIPLFRLDSWREIGRRLATARLFVNRLCPPGPRGIISRGHGRVSSRTKGRGRGTRSRKTELSAFHCVLSMSTSVLESARDVPDVADDTPSKLSFRIGQHERRRCNCRDKNVIEVYFKRDNDSYFENI</sequence>
<comment type="caution">
    <text evidence="2">The sequence shown here is derived from an EMBL/GenBank/DDBJ whole genome shotgun (WGS) entry which is preliminary data.</text>
</comment>
<keyword evidence="3" id="KW-1185">Reference proteome</keyword>
<gene>
    <name evidence="2" type="ORF">DBV15_09444</name>
</gene>